<evidence type="ECO:0000256" key="12">
    <source>
        <dbReference type="ARBA" id="ARBA00022695"/>
    </source>
</evidence>
<accession>A0A2U1T6D1</accession>
<sequence>MGLTDQPDDSGLGRIGPIGRGLGERIHIEHLPKPKNSAGRDLPTAITVGIVLGALVILSIWIGPVAWYPTVAAAIGLATWETVTRLREHSFMLPRTFMIVAGQAMVWLSWPFGTAGVIAAFASSALILMFTRMFHHGVNQAPTNYLRDTAVGVFLLVWIPLFGSFAAMLSLLESWGVPGSFFIVTFMVCVVASDTGGYIAGVMFGSRPMAPAISPNKSWEGAAGSLIFGTIAGTLLVGLLLDEPWWIGSVLGIALVVCATLGDLVESQFKREIAIKDMSGLIPGHGGVMDRLDGMLPAAAVTWIVLAVLTSPGW</sequence>
<dbReference type="GO" id="GO:0005886">
    <property type="term" value="C:plasma membrane"/>
    <property type="evidence" value="ECO:0007669"/>
    <property type="project" value="UniProtKB-SubCell"/>
</dbReference>
<dbReference type="OrthoDB" id="9799199at2"/>
<feature type="transmembrane region" description="Helical" evidence="19">
    <location>
        <begin position="42"/>
        <end position="62"/>
    </location>
</feature>
<keyword evidence="11 18" id="KW-0812">Transmembrane</keyword>
<dbReference type="InterPro" id="IPR000374">
    <property type="entry name" value="PC_trans"/>
</dbReference>
<evidence type="ECO:0000256" key="13">
    <source>
        <dbReference type="ARBA" id="ARBA00022989"/>
    </source>
</evidence>
<proteinExistence type="inferred from homology"/>
<reference evidence="21" key="1">
    <citation type="submission" date="2018-04" db="EMBL/GenBank/DDBJ databases">
        <authorList>
            <person name="Liu S."/>
            <person name="Wang Z."/>
            <person name="Li J."/>
        </authorList>
    </citation>
    <scope>NUCLEOTIDE SEQUENCE [LARGE SCALE GENOMIC DNA]</scope>
    <source>
        <strain evidence="21">2189</strain>
    </source>
</reference>
<comment type="pathway">
    <text evidence="3 18">Phospholipid metabolism; CDP-diacylglycerol biosynthesis; CDP-diacylglycerol from sn-glycerol 3-phosphate: step 3/3.</text>
</comment>
<dbReference type="AlphaFoldDB" id="A0A2U1T6D1"/>
<keyword evidence="12 18" id="KW-0548">Nucleotidyltransferase</keyword>
<dbReference type="Proteomes" id="UP000244989">
    <property type="component" value="Unassembled WGS sequence"/>
</dbReference>
<dbReference type="PROSITE" id="PS01315">
    <property type="entry name" value="CDS"/>
    <property type="match status" value="1"/>
</dbReference>
<keyword evidence="16" id="KW-0594">Phospholipid biosynthesis</keyword>
<evidence type="ECO:0000256" key="8">
    <source>
        <dbReference type="ARBA" id="ARBA00022475"/>
    </source>
</evidence>
<evidence type="ECO:0000256" key="18">
    <source>
        <dbReference type="RuleBase" id="RU003938"/>
    </source>
</evidence>
<keyword evidence="14" id="KW-0443">Lipid metabolism</keyword>
<protein>
    <recommendedName>
        <fullName evidence="7 18">Phosphatidate cytidylyltransferase</fullName>
        <ecNumber evidence="6 18">2.7.7.41</ecNumber>
    </recommendedName>
</protein>
<organism evidence="20 21">
    <name type="scientific">Corynebacterium yudongzhengii</name>
    <dbReference type="NCBI Taxonomy" id="2080740"/>
    <lineage>
        <taxon>Bacteria</taxon>
        <taxon>Bacillati</taxon>
        <taxon>Actinomycetota</taxon>
        <taxon>Actinomycetes</taxon>
        <taxon>Mycobacteriales</taxon>
        <taxon>Corynebacteriaceae</taxon>
        <taxon>Corynebacterium</taxon>
    </lineage>
</organism>
<evidence type="ECO:0000256" key="7">
    <source>
        <dbReference type="ARBA" id="ARBA00019373"/>
    </source>
</evidence>
<dbReference type="RefSeq" id="WP_108432550.1">
    <property type="nucleotide sequence ID" value="NZ_CP026947.1"/>
</dbReference>
<keyword evidence="9" id="KW-0444">Lipid biosynthesis</keyword>
<evidence type="ECO:0000256" key="1">
    <source>
        <dbReference type="ARBA" id="ARBA00001698"/>
    </source>
</evidence>
<evidence type="ECO:0000256" key="15">
    <source>
        <dbReference type="ARBA" id="ARBA00023136"/>
    </source>
</evidence>
<dbReference type="Pfam" id="PF01148">
    <property type="entry name" value="CTP_transf_1"/>
    <property type="match status" value="1"/>
</dbReference>
<keyword evidence="13 19" id="KW-1133">Transmembrane helix</keyword>
<evidence type="ECO:0000313" key="20">
    <source>
        <dbReference type="EMBL" id="PWC01556.1"/>
    </source>
</evidence>
<evidence type="ECO:0000256" key="11">
    <source>
        <dbReference type="ARBA" id="ARBA00022692"/>
    </source>
</evidence>
<evidence type="ECO:0000256" key="5">
    <source>
        <dbReference type="ARBA" id="ARBA00010185"/>
    </source>
</evidence>
<evidence type="ECO:0000256" key="16">
    <source>
        <dbReference type="ARBA" id="ARBA00023209"/>
    </source>
</evidence>
<name>A0A2U1T6D1_9CORY</name>
<dbReference type="KEGG" id="cyz:C3B44_04355"/>
<dbReference type="PANTHER" id="PTHR46382">
    <property type="entry name" value="PHOSPHATIDATE CYTIDYLYLTRANSFERASE"/>
    <property type="match status" value="1"/>
</dbReference>
<evidence type="ECO:0000256" key="4">
    <source>
        <dbReference type="ARBA" id="ARBA00005189"/>
    </source>
</evidence>
<evidence type="ECO:0000313" key="21">
    <source>
        <dbReference type="Proteomes" id="UP000244989"/>
    </source>
</evidence>
<comment type="subcellular location">
    <subcellularLocation>
        <location evidence="2">Cell membrane</location>
        <topology evidence="2">Multi-pass membrane protein</topology>
    </subcellularLocation>
</comment>
<dbReference type="UniPathway" id="UPA00557">
    <property type="reaction ID" value="UER00614"/>
</dbReference>
<comment type="caution">
    <text evidence="20">The sequence shown here is derived from an EMBL/GenBank/DDBJ whole genome shotgun (WGS) entry which is preliminary data.</text>
</comment>
<evidence type="ECO:0000256" key="17">
    <source>
        <dbReference type="ARBA" id="ARBA00023264"/>
    </source>
</evidence>
<dbReference type="EC" id="2.7.7.41" evidence="6 18"/>
<evidence type="ECO:0000256" key="2">
    <source>
        <dbReference type="ARBA" id="ARBA00004651"/>
    </source>
</evidence>
<evidence type="ECO:0000256" key="9">
    <source>
        <dbReference type="ARBA" id="ARBA00022516"/>
    </source>
</evidence>
<keyword evidence="15 19" id="KW-0472">Membrane</keyword>
<evidence type="ECO:0000256" key="3">
    <source>
        <dbReference type="ARBA" id="ARBA00005119"/>
    </source>
</evidence>
<keyword evidence="17" id="KW-1208">Phospholipid metabolism</keyword>
<feature type="transmembrane region" description="Helical" evidence="19">
    <location>
        <begin position="151"/>
        <end position="172"/>
    </location>
</feature>
<evidence type="ECO:0000256" key="19">
    <source>
        <dbReference type="SAM" id="Phobius"/>
    </source>
</evidence>
<keyword evidence="10 18" id="KW-0808">Transferase</keyword>
<comment type="pathway">
    <text evidence="4">Lipid metabolism.</text>
</comment>
<evidence type="ECO:0000256" key="10">
    <source>
        <dbReference type="ARBA" id="ARBA00022679"/>
    </source>
</evidence>
<comment type="catalytic activity">
    <reaction evidence="1 18">
        <text>a 1,2-diacyl-sn-glycero-3-phosphate + CTP + H(+) = a CDP-1,2-diacyl-sn-glycerol + diphosphate</text>
        <dbReference type="Rhea" id="RHEA:16229"/>
        <dbReference type="ChEBI" id="CHEBI:15378"/>
        <dbReference type="ChEBI" id="CHEBI:33019"/>
        <dbReference type="ChEBI" id="CHEBI:37563"/>
        <dbReference type="ChEBI" id="CHEBI:58332"/>
        <dbReference type="ChEBI" id="CHEBI:58608"/>
        <dbReference type="EC" id="2.7.7.41"/>
    </reaction>
</comment>
<comment type="similarity">
    <text evidence="5 18">Belongs to the CDS family.</text>
</comment>
<feature type="transmembrane region" description="Helical" evidence="19">
    <location>
        <begin position="246"/>
        <end position="265"/>
    </location>
</feature>
<feature type="transmembrane region" description="Helical" evidence="19">
    <location>
        <begin position="221"/>
        <end position="240"/>
    </location>
</feature>
<feature type="transmembrane region" description="Helical" evidence="19">
    <location>
        <begin position="178"/>
        <end position="200"/>
    </location>
</feature>
<dbReference type="PANTHER" id="PTHR46382:SF1">
    <property type="entry name" value="PHOSPHATIDATE CYTIDYLYLTRANSFERASE"/>
    <property type="match status" value="1"/>
</dbReference>
<gene>
    <name evidence="20" type="ORF">DF222_06820</name>
</gene>
<dbReference type="EMBL" id="QEEZ01000011">
    <property type="protein sequence ID" value="PWC01556.1"/>
    <property type="molecule type" value="Genomic_DNA"/>
</dbReference>
<dbReference type="GO" id="GO:0016024">
    <property type="term" value="P:CDP-diacylglycerol biosynthetic process"/>
    <property type="evidence" value="ECO:0007669"/>
    <property type="project" value="UniProtKB-UniPathway"/>
</dbReference>
<evidence type="ECO:0000256" key="14">
    <source>
        <dbReference type="ARBA" id="ARBA00023098"/>
    </source>
</evidence>
<keyword evidence="8" id="KW-1003">Cell membrane</keyword>
<keyword evidence="21" id="KW-1185">Reference proteome</keyword>
<dbReference type="GO" id="GO:0004605">
    <property type="term" value="F:phosphatidate cytidylyltransferase activity"/>
    <property type="evidence" value="ECO:0007669"/>
    <property type="project" value="UniProtKB-EC"/>
</dbReference>
<feature type="transmembrane region" description="Helical" evidence="19">
    <location>
        <begin position="107"/>
        <end position="130"/>
    </location>
</feature>
<evidence type="ECO:0000256" key="6">
    <source>
        <dbReference type="ARBA" id="ARBA00012487"/>
    </source>
</evidence>